<keyword evidence="5 7" id="KW-1133">Transmembrane helix</keyword>
<proteinExistence type="inferred from homology"/>
<feature type="transmembrane region" description="Helical" evidence="7">
    <location>
        <begin position="90"/>
        <end position="108"/>
    </location>
</feature>
<reference evidence="8 9" key="1">
    <citation type="submission" date="2017-02" db="EMBL/GenBank/DDBJ databases">
        <title>Draft genome sequence of Moraxella lincolnii CCUG 9405T type strain.</title>
        <authorList>
            <person name="Salva-Serra F."/>
            <person name="Engstrom-Jakobsson H."/>
            <person name="Thorell K."/>
            <person name="Jaen-Luchoro D."/>
            <person name="Gonzales-Siles L."/>
            <person name="Karlsson R."/>
            <person name="Yazdan S."/>
            <person name="Boulund F."/>
            <person name="Johnning A."/>
            <person name="Engstrand L."/>
            <person name="Kristiansson E."/>
            <person name="Moore E."/>
        </authorList>
    </citation>
    <scope>NUCLEOTIDE SEQUENCE [LARGE SCALE GENOMIC DNA]</scope>
    <source>
        <strain evidence="8 9">CCUG 9405</strain>
    </source>
</reference>
<evidence type="ECO:0000256" key="1">
    <source>
        <dbReference type="ARBA" id="ARBA00004651"/>
    </source>
</evidence>
<comment type="subcellular location">
    <subcellularLocation>
        <location evidence="1">Cell membrane</location>
        <topology evidence="1">Multi-pass membrane protein</topology>
    </subcellularLocation>
</comment>
<dbReference type="Pfam" id="PF07681">
    <property type="entry name" value="DoxX"/>
    <property type="match status" value="1"/>
</dbReference>
<dbReference type="AlphaFoldDB" id="A0A1T0CC30"/>
<evidence type="ECO:0000256" key="2">
    <source>
        <dbReference type="ARBA" id="ARBA00006679"/>
    </source>
</evidence>
<comment type="similarity">
    <text evidence="2">Belongs to the DoxX family.</text>
</comment>
<dbReference type="PANTHER" id="PTHR33452">
    <property type="entry name" value="OXIDOREDUCTASE CATD-RELATED"/>
    <property type="match status" value="1"/>
</dbReference>
<dbReference type="InterPro" id="IPR032808">
    <property type="entry name" value="DoxX"/>
</dbReference>
<evidence type="ECO:0000256" key="6">
    <source>
        <dbReference type="ARBA" id="ARBA00023136"/>
    </source>
</evidence>
<name>A0A1T0CC30_9GAMM</name>
<feature type="transmembrane region" description="Helical" evidence="7">
    <location>
        <begin position="59"/>
        <end position="83"/>
    </location>
</feature>
<keyword evidence="3" id="KW-1003">Cell membrane</keyword>
<keyword evidence="6 7" id="KW-0472">Membrane</keyword>
<evidence type="ECO:0000256" key="7">
    <source>
        <dbReference type="SAM" id="Phobius"/>
    </source>
</evidence>
<feature type="transmembrane region" description="Helical" evidence="7">
    <location>
        <begin position="185"/>
        <end position="207"/>
    </location>
</feature>
<dbReference type="InterPro" id="IPR051907">
    <property type="entry name" value="DoxX-like_oxidoreductase"/>
</dbReference>
<feature type="transmembrane region" description="Helical" evidence="7">
    <location>
        <begin position="20"/>
        <end position="39"/>
    </location>
</feature>
<dbReference type="Proteomes" id="UP000191094">
    <property type="component" value="Unassembled WGS sequence"/>
</dbReference>
<organism evidence="8 9">
    <name type="scientific">Lwoffella lincolnii</name>
    <dbReference type="NCBI Taxonomy" id="90241"/>
    <lineage>
        <taxon>Bacteria</taxon>
        <taxon>Pseudomonadati</taxon>
        <taxon>Pseudomonadota</taxon>
        <taxon>Gammaproteobacteria</taxon>
        <taxon>Moraxellales</taxon>
        <taxon>Moraxellaceae</taxon>
        <taxon>Lwoffella</taxon>
    </lineage>
</organism>
<dbReference type="STRING" id="90241.B0682_07975"/>
<sequence>MRKTSITYNRVIQQLTLLDFIPLLLARIYLAPIFIIAGLNKWQNFASTAEWYGNADWGLGLPMPAVLVGLTVLAEFVGGFALLFGVMTRVFSLMLAITMVVAAWTVHLKNGWFAIAPSDASTSTARFFDWFGLSSAQVSITASEQVNERLTMARHILQEHGNYEWLTEMGNFIILQNGIEFASTYFLILLFLLMYGGGRFLSVDYWIKYRQKR</sequence>
<gene>
    <name evidence="8" type="ORF">B0682_07975</name>
</gene>
<evidence type="ECO:0000256" key="3">
    <source>
        <dbReference type="ARBA" id="ARBA00022475"/>
    </source>
</evidence>
<keyword evidence="4 7" id="KW-0812">Transmembrane</keyword>
<dbReference type="PANTHER" id="PTHR33452:SF19">
    <property type="entry name" value="DOXX FAMILY PROTEIN"/>
    <property type="match status" value="1"/>
</dbReference>
<evidence type="ECO:0000256" key="4">
    <source>
        <dbReference type="ARBA" id="ARBA00022692"/>
    </source>
</evidence>
<evidence type="ECO:0000256" key="5">
    <source>
        <dbReference type="ARBA" id="ARBA00022989"/>
    </source>
</evidence>
<protein>
    <submittedName>
        <fullName evidence="8">DoxX subfamily</fullName>
    </submittedName>
</protein>
<comment type="caution">
    <text evidence="8">The sequence shown here is derived from an EMBL/GenBank/DDBJ whole genome shotgun (WGS) entry which is preliminary data.</text>
</comment>
<dbReference type="GO" id="GO:0005886">
    <property type="term" value="C:plasma membrane"/>
    <property type="evidence" value="ECO:0007669"/>
    <property type="project" value="UniProtKB-SubCell"/>
</dbReference>
<keyword evidence="9" id="KW-1185">Reference proteome</keyword>
<evidence type="ECO:0000313" key="9">
    <source>
        <dbReference type="Proteomes" id="UP000191094"/>
    </source>
</evidence>
<dbReference type="EMBL" id="MUYT01000012">
    <property type="protein sequence ID" value="OOS19900.1"/>
    <property type="molecule type" value="Genomic_DNA"/>
</dbReference>
<evidence type="ECO:0000313" key="8">
    <source>
        <dbReference type="EMBL" id="OOS19900.1"/>
    </source>
</evidence>
<accession>A0A1T0CC30</accession>